<protein>
    <submittedName>
        <fullName evidence="2">Uncharacterized protein</fullName>
    </submittedName>
</protein>
<sequence length="96" mass="11070">MSYNSFESMAQTFWANFAGMHILYQLAIIAITVFLVIMCLTFASNMIQLAFTFTKDMVMMVIELVEKLIRDLDKTMQKLFGTQPFMPPKKEVEQSA</sequence>
<keyword evidence="1" id="KW-0472">Membrane</keyword>
<accession>A0ABY6HJR2</accession>
<evidence type="ECO:0000313" key="3">
    <source>
        <dbReference type="Proteomes" id="UP001208689"/>
    </source>
</evidence>
<proteinExistence type="predicted"/>
<dbReference type="Proteomes" id="UP001208689">
    <property type="component" value="Chromosome"/>
</dbReference>
<evidence type="ECO:0000256" key="1">
    <source>
        <dbReference type="SAM" id="Phobius"/>
    </source>
</evidence>
<reference evidence="2" key="1">
    <citation type="submission" date="2022-09" db="EMBL/GenBank/DDBJ databases">
        <title>Actin cytoskeleton and complex cell architecture in an #Asgard archaeon.</title>
        <authorList>
            <person name="Ponce Toledo R.I."/>
            <person name="Schleper C."/>
            <person name="Rodrigues Oliveira T."/>
            <person name="Wollweber F."/>
            <person name="Xu J."/>
            <person name="Rittmann S."/>
            <person name="Klingl A."/>
            <person name="Pilhofer M."/>
        </authorList>
    </citation>
    <scope>NUCLEOTIDE SEQUENCE</scope>
    <source>
        <strain evidence="2">B-35</strain>
    </source>
</reference>
<keyword evidence="3" id="KW-1185">Reference proteome</keyword>
<dbReference type="EMBL" id="CP104013">
    <property type="protein sequence ID" value="UYP43765.1"/>
    <property type="molecule type" value="Genomic_DNA"/>
</dbReference>
<feature type="transmembrane region" description="Helical" evidence="1">
    <location>
        <begin position="22"/>
        <end position="43"/>
    </location>
</feature>
<name>A0ABY6HJR2_9ARCH</name>
<organism evidence="2 3">
    <name type="scientific">Candidatus Lokiarchaeum ossiferum</name>
    <dbReference type="NCBI Taxonomy" id="2951803"/>
    <lineage>
        <taxon>Archaea</taxon>
        <taxon>Promethearchaeati</taxon>
        <taxon>Promethearchaeota</taxon>
        <taxon>Promethearchaeia</taxon>
        <taxon>Promethearchaeales</taxon>
        <taxon>Promethearchaeaceae</taxon>
        <taxon>Candidatus Lokiarchaeum</taxon>
    </lineage>
</organism>
<keyword evidence="1" id="KW-0812">Transmembrane</keyword>
<keyword evidence="1" id="KW-1133">Transmembrane helix</keyword>
<gene>
    <name evidence="2" type="ORF">NEF87_000050</name>
</gene>
<evidence type="ECO:0000313" key="2">
    <source>
        <dbReference type="EMBL" id="UYP43765.1"/>
    </source>
</evidence>